<gene>
    <name evidence="2" type="ORF">VZ95_20280</name>
</gene>
<feature type="signal peptide" evidence="1">
    <location>
        <begin position="1"/>
        <end position="25"/>
    </location>
</feature>
<name>A0A0F3ING9_9PROT</name>
<reference evidence="2 3" key="1">
    <citation type="submission" date="2015-03" db="EMBL/GenBank/DDBJ databases">
        <title>Draft genome sequence of Elstera litoralis.</title>
        <authorList>
            <person name="Rahalkar M.C."/>
            <person name="Dhakephalkar P.K."/>
            <person name="Pore S.D."/>
            <person name="Arora P."/>
            <person name="Kapse N.G."/>
            <person name="Pandit P.S."/>
        </authorList>
    </citation>
    <scope>NUCLEOTIDE SEQUENCE [LARGE SCALE GENOMIC DNA]</scope>
    <source>
        <strain evidence="2 3">Dia-1</strain>
    </source>
</reference>
<proteinExistence type="predicted"/>
<accession>A0A0F3ING9</accession>
<evidence type="ECO:0000256" key="1">
    <source>
        <dbReference type="SAM" id="SignalP"/>
    </source>
</evidence>
<evidence type="ECO:0008006" key="4">
    <source>
        <dbReference type="Google" id="ProtNLM"/>
    </source>
</evidence>
<protein>
    <recommendedName>
        <fullName evidence="4">Single Cache domain-containing protein</fullName>
    </recommendedName>
</protein>
<sequence>MFRLNAFARVASVALLAFAPHPVLAGTDFGNDEQLQKVVVELTTLVKEKGAAAAAEAIKNKTSPLSANPMGIVLYVNGKIAVHNKYPEIGGMELKQLQDLRGRFMEKEFTEAADKGGAYTQNFLAPLY</sequence>
<evidence type="ECO:0000313" key="2">
    <source>
        <dbReference type="EMBL" id="KJV07094.1"/>
    </source>
</evidence>
<keyword evidence="1" id="KW-0732">Signal</keyword>
<dbReference type="Proteomes" id="UP000033774">
    <property type="component" value="Unassembled WGS sequence"/>
</dbReference>
<dbReference type="OrthoDB" id="9778496at2"/>
<dbReference type="EMBL" id="LAJY01000859">
    <property type="protein sequence ID" value="KJV07094.1"/>
    <property type="molecule type" value="Genomic_DNA"/>
</dbReference>
<dbReference type="RefSeq" id="WP_045777470.1">
    <property type="nucleotide sequence ID" value="NZ_LAJY01000859.1"/>
</dbReference>
<organism evidence="2 3">
    <name type="scientific">Elstera litoralis</name>
    <dbReference type="NCBI Taxonomy" id="552518"/>
    <lineage>
        <taxon>Bacteria</taxon>
        <taxon>Pseudomonadati</taxon>
        <taxon>Pseudomonadota</taxon>
        <taxon>Alphaproteobacteria</taxon>
        <taxon>Rhodospirillales</taxon>
        <taxon>Rhodospirillaceae</taxon>
        <taxon>Elstera</taxon>
    </lineage>
</organism>
<comment type="caution">
    <text evidence="2">The sequence shown here is derived from an EMBL/GenBank/DDBJ whole genome shotgun (WGS) entry which is preliminary data.</text>
</comment>
<evidence type="ECO:0000313" key="3">
    <source>
        <dbReference type="Proteomes" id="UP000033774"/>
    </source>
</evidence>
<keyword evidence="3" id="KW-1185">Reference proteome</keyword>
<dbReference type="AlphaFoldDB" id="A0A0F3ING9"/>
<feature type="chain" id="PRO_5002462239" description="Single Cache domain-containing protein" evidence="1">
    <location>
        <begin position="26"/>
        <end position="128"/>
    </location>
</feature>